<dbReference type="GO" id="GO:0050113">
    <property type="term" value="F:inositol oxygenase activity"/>
    <property type="evidence" value="ECO:0007669"/>
    <property type="project" value="UniProtKB-UniRule"/>
</dbReference>
<feature type="binding site" evidence="12">
    <location>
        <position position="169"/>
    </location>
    <ligand>
        <name>Fe cation</name>
        <dbReference type="ChEBI" id="CHEBI:24875"/>
        <label>1</label>
    </ligand>
</feature>
<feature type="binding site" evidence="12">
    <location>
        <position position="240"/>
    </location>
    <ligand>
        <name>Fe cation</name>
        <dbReference type="ChEBI" id="CHEBI:24875"/>
        <label>1</label>
    </ligand>
</feature>
<keyword evidence="9 12" id="KW-0408">Iron</keyword>
<evidence type="ECO:0000256" key="6">
    <source>
        <dbReference type="ARBA" id="ARBA00022490"/>
    </source>
</evidence>
<dbReference type="SUPFAM" id="SSF109604">
    <property type="entry name" value="HD-domain/PDEase-like"/>
    <property type="match status" value="1"/>
</dbReference>
<evidence type="ECO:0000256" key="2">
    <source>
        <dbReference type="ARBA" id="ARBA00005167"/>
    </source>
</evidence>
<accession>A0A132A5G1</accession>
<gene>
    <name evidence="14" type="ORF">QR98_0046500</name>
</gene>
<dbReference type="PANTHER" id="PTHR12588:SF0">
    <property type="entry name" value="INOSITOL OXYGENASE"/>
    <property type="match status" value="1"/>
</dbReference>
<keyword evidence="7 12" id="KW-0479">Metal-binding</keyword>
<evidence type="ECO:0000256" key="3">
    <source>
        <dbReference type="ARBA" id="ARBA00005286"/>
    </source>
</evidence>
<evidence type="ECO:0000256" key="8">
    <source>
        <dbReference type="ARBA" id="ARBA00023002"/>
    </source>
</evidence>
<dbReference type="EMBL" id="JXLN01010678">
    <property type="protein sequence ID" value="KPM06177.1"/>
    <property type="molecule type" value="Genomic_DNA"/>
</dbReference>
<evidence type="ECO:0000313" key="15">
    <source>
        <dbReference type="Proteomes" id="UP000616769"/>
    </source>
</evidence>
<evidence type="ECO:0000256" key="12">
    <source>
        <dbReference type="PIRSR" id="PIRSR607828-2"/>
    </source>
</evidence>
<comment type="cofactor">
    <cofactor evidence="12 13">
        <name>Fe cation</name>
        <dbReference type="ChEBI" id="CHEBI:24875"/>
    </cofactor>
    <text evidence="12 13">Binds 2 iron ions per subunit.</text>
</comment>
<comment type="caution">
    <text evidence="14">The sequence shown here is derived from an EMBL/GenBank/DDBJ whole genome shotgun (WGS) entry which is preliminary data.</text>
</comment>
<feature type="binding site" evidence="12">
    <location>
        <position position="267"/>
    </location>
    <ligand>
        <name>Fe cation</name>
        <dbReference type="ChEBI" id="CHEBI:24875"/>
        <label>1</label>
    </ligand>
</feature>
<dbReference type="VEuPathDB" id="VectorBase:SSCA006934"/>
<feature type="binding site" evidence="12">
    <location>
        <position position="170"/>
    </location>
    <ligand>
        <name>Fe cation</name>
        <dbReference type="ChEBI" id="CHEBI:24875"/>
        <label>1</label>
    </ligand>
</feature>
<comment type="subcellular location">
    <subcellularLocation>
        <location evidence="1 13">Cytoplasm</location>
    </subcellularLocation>
</comment>
<keyword evidence="8 13" id="KW-0560">Oxidoreductase</keyword>
<dbReference type="PANTHER" id="PTHR12588">
    <property type="entry name" value="MYOINOSITOL OXYGENASE"/>
    <property type="match status" value="1"/>
</dbReference>
<evidence type="ECO:0000256" key="7">
    <source>
        <dbReference type="ARBA" id="ARBA00022723"/>
    </source>
</evidence>
<feature type="binding site" evidence="12">
    <location>
        <position position="144"/>
    </location>
    <ligand>
        <name>Fe cation</name>
        <dbReference type="ChEBI" id="CHEBI:24875"/>
        <label>1</label>
    </ligand>
</feature>
<dbReference type="InterPro" id="IPR007828">
    <property type="entry name" value="Inositol_oxygenase"/>
</dbReference>
<evidence type="ECO:0000313" key="14">
    <source>
        <dbReference type="EMBL" id="KPM06177.1"/>
    </source>
</evidence>
<evidence type="ECO:0000256" key="4">
    <source>
        <dbReference type="ARBA" id="ARBA00011919"/>
    </source>
</evidence>
<dbReference type="Pfam" id="PF05153">
    <property type="entry name" value="MIOX"/>
    <property type="match status" value="1"/>
</dbReference>
<evidence type="ECO:0000256" key="5">
    <source>
        <dbReference type="ARBA" id="ARBA00019269"/>
    </source>
</evidence>
<comment type="catalytic activity">
    <reaction evidence="11 13">
        <text>myo-inositol + O2 = D-glucuronate + H2O + H(+)</text>
        <dbReference type="Rhea" id="RHEA:23696"/>
        <dbReference type="ChEBI" id="CHEBI:15377"/>
        <dbReference type="ChEBI" id="CHEBI:15378"/>
        <dbReference type="ChEBI" id="CHEBI:15379"/>
        <dbReference type="ChEBI" id="CHEBI:17268"/>
        <dbReference type="ChEBI" id="CHEBI:58720"/>
        <dbReference type="EC" id="1.13.99.1"/>
    </reaction>
</comment>
<dbReference type="AlphaFoldDB" id="A0A132A5G1"/>
<evidence type="ECO:0000256" key="9">
    <source>
        <dbReference type="ARBA" id="ARBA00023004"/>
    </source>
</evidence>
<comment type="pathway">
    <text evidence="2 13">Polyol metabolism; myo-inositol degradation into D-glucuronate; D-glucuronate from myo-inositol: step 1/1.</text>
</comment>
<dbReference type="GO" id="GO:0005737">
    <property type="term" value="C:cytoplasm"/>
    <property type="evidence" value="ECO:0007669"/>
    <property type="project" value="UniProtKB-SubCell"/>
</dbReference>
<proteinExistence type="inferred from homology"/>
<dbReference type="Proteomes" id="UP000616769">
    <property type="component" value="Unassembled WGS sequence"/>
</dbReference>
<protein>
    <recommendedName>
        <fullName evidence="5 13">Inositol oxygenase</fullName>
        <ecNumber evidence="4 13">1.13.99.1</ecNumber>
    </recommendedName>
    <alternativeName>
        <fullName evidence="10 13">Myo-inositol oxygenase</fullName>
    </alternativeName>
</protein>
<evidence type="ECO:0000256" key="10">
    <source>
        <dbReference type="ARBA" id="ARBA00029668"/>
    </source>
</evidence>
<sequence>MQIISSNNQQDVPNDRNVRKLSWRQNGSDQVFYIDPSEHFRPEIKAIESYRNYSTNQVCSNSKRLVNDFYKKCAHFLVAIFGRRIIFKKESLKLINQTIEFATNRFKYWTQFNKFQSGIMDSLLKLNDLIDESDPDVDVPNIVHAFQTAERIREAHPDLEWFHLTGLIHDLGKLMALHGEPQWAVVGDTYPLGCKIQSSVVYGDSTFDENLDMKNPLYNSQYGIYSRNCGLNNLVMSWGHDEYLYQVLNNHKDCKLPDKALYIIRFHSFYPWHTGGDYTHFCTEYDQSMLAWIREFNKFDLYSKTSDTPDIEEFIPYYQSLIDRYIPGLVHW</sequence>
<reference evidence="14 15" key="1">
    <citation type="journal article" date="2015" name="Parasit. Vectors">
        <title>Draft genome of the scabies mite.</title>
        <authorList>
            <person name="Rider S.D.Jr."/>
            <person name="Morgan M.S."/>
            <person name="Arlian L.G."/>
        </authorList>
    </citation>
    <scope>NUCLEOTIDE SEQUENCE [LARGE SCALE GENOMIC DNA]</scope>
    <source>
        <strain evidence="14">Arlian Lab</strain>
    </source>
</reference>
<evidence type="ECO:0000256" key="11">
    <source>
        <dbReference type="ARBA" id="ARBA00048271"/>
    </source>
</evidence>
<keyword evidence="6 13" id="KW-0963">Cytoplasm</keyword>
<dbReference type="UniPathway" id="UPA00111">
    <property type="reaction ID" value="UER00527"/>
</dbReference>
<dbReference type="EC" id="1.13.99.1" evidence="4 13"/>
<dbReference type="OrthoDB" id="5151075at2759"/>
<comment type="similarity">
    <text evidence="3 13">Belongs to the myo-inositol oxygenase family.</text>
</comment>
<organism evidence="14 15">
    <name type="scientific">Sarcoptes scabiei</name>
    <name type="common">Itch mite</name>
    <name type="synonym">Acarus scabiei</name>
    <dbReference type="NCBI Taxonomy" id="52283"/>
    <lineage>
        <taxon>Eukaryota</taxon>
        <taxon>Metazoa</taxon>
        <taxon>Ecdysozoa</taxon>
        <taxon>Arthropoda</taxon>
        <taxon>Chelicerata</taxon>
        <taxon>Arachnida</taxon>
        <taxon>Acari</taxon>
        <taxon>Acariformes</taxon>
        <taxon>Sarcoptiformes</taxon>
        <taxon>Astigmata</taxon>
        <taxon>Psoroptidia</taxon>
        <taxon>Sarcoptoidea</taxon>
        <taxon>Sarcoptidae</taxon>
        <taxon>Sarcoptinae</taxon>
        <taxon>Sarcoptes</taxon>
    </lineage>
</organism>
<dbReference type="GO" id="GO:0005506">
    <property type="term" value="F:iron ion binding"/>
    <property type="evidence" value="ECO:0007669"/>
    <property type="project" value="InterPro"/>
</dbReference>
<evidence type="ECO:0000256" key="1">
    <source>
        <dbReference type="ARBA" id="ARBA00004496"/>
    </source>
</evidence>
<evidence type="ECO:0000256" key="13">
    <source>
        <dbReference type="RuleBase" id="RU367039"/>
    </source>
</evidence>
<dbReference type="GO" id="GO:0019310">
    <property type="term" value="P:inositol catabolic process"/>
    <property type="evidence" value="ECO:0007669"/>
    <property type="project" value="UniProtKB-UniRule"/>
</dbReference>
<name>A0A132A5G1_SARSC</name>
<feature type="binding site" evidence="12">
    <location>
        <position position="300"/>
    </location>
    <ligand>
        <name>Fe cation</name>
        <dbReference type="ChEBI" id="CHEBI:24875"/>
        <label>1</label>
    </ligand>
</feature>